<accession>A0ABV6RV41</accession>
<dbReference type="SUPFAM" id="SSF52833">
    <property type="entry name" value="Thioredoxin-like"/>
    <property type="match status" value="1"/>
</dbReference>
<dbReference type="InterPro" id="IPR036249">
    <property type="entry name" value="Thioredoxin-like_sf"/>
</dbReference>
<proteinExistence type="predicted"/>
<dbReference type="EMBL" id="JBHLTG010000004">
    <property type="protein sequence ID" value="MFC0679768.1"/>
    <property type="molecule type" value="Genomic_DNA"/>
</dbReference>
<dbReference type="Gene3D" id="3.40.30.10">
    <property type="entry name" value="Glutaredoxin"/>
    <property type="match status" value="1"/>
</dbReference>
<reference evidence="1 2" key="1">
    <citation type="submission" date="2024-09" db="EMBL/GenBank/DDBJ databases">
        <authorList>
            <person name="Sun Q."/>
            <person name="Mori K."/>
        </authorList>
    </citation>
    <scope>NUCLEOTIDE SEQUENCE [LARGE SCALE GENOMIC DNA]</scope>
    <source>
        <strain evidence="1 2">KCTC 23076</strain>
    </source>
</reference>
<organism evidence="1 2">
    <name type="scientific">Lysobacter korlensis</name>
    <dbReference type="NCBI Taxonomy" id="553636"/>
    <lineage>
        <taxon>Bacteria</taxon>
        <taxon>Pseudomonadati</taxon>
        <taxon>Pseudomonadota</taxon>
        <taxon>Gammaproteobacteria</taxon>
        <taxon>Lysobacterales</taxon>
        <taxon>Lysobacteraceae</taxon>
        <taxon>Lysobacter</taxon>
    </lineage>
</organism>
<gene>
    <name evidence="1" type="ORF">ACFFGH_18160</name>
</gene>
<dbReference type="Proteomes" id="UP001589896">
    <property type="component" value="Unassembled WGS sequence"/>
</dbReference>
<dbReference type="RefSeq" id="WP_386670837.1">
    <property type="nucleotide sequence ID" value="NZ_JBHLTG010000004.1"/>
</dbReference>
<sequence length="115" mass="12881">MRTHHRHVLMCVGPRCTPDGERAQAMFELMGEKIDARPELSIKRTRTHCMVACKAQAPVLVVYPEGVWYRVEDEQALDRIVTEHLVGGREVTPLIFHRLGSGDTGLLDAKEAACT</sequence>
<comment type="caution">
    <text evidence="1">The sequence shown here is derived from an EMBL/GenBank/DDBJ whole genome shotgun (WGS) entry which is preliminary data.</text>
</comment>
<dbReference type="CDD" id="cd02980">
    <property type="entry name" value="TRX_Fd_family"/>
    <property type="match status" value="1"/>
</dbReference>
<protein>
    <submittedName>
        <fullName evidence="1">Ferredoxin</fullName>
    </submittedName>
</protein>
<name>A0ABV6RV41_9GAMM</name>
<keyword evidence="2" id="KW-1185">Reference proteome</keyword>
<evidence type="ECO:0000313" key="1">
    <source>
        <dbReference type="EMBL" id="MFC0679768.1"/>
    </source>
</evidence>
<evidence type="ECO:0000313" key="2">
    <source>
        <dbReference type="Proteomes" id="UP001589896"/>
    </source>
</evidence>